<dbReference type="GeneID" id="106175706"/>
<evidence type="ECO:0000256" key="1">
    <source>
        <dbReference type="SAM" id="Phobius"/>
    </source>
</evidence>
<evidence type="ECO:0000313" key="3">
    <source>
        <dbReference type="RefSeq" id="XP_013413285.1"/>
    </source>
</evidence>
<dbReference type="KEGG" id="lak:106175706"/>
<organism evidence="2 3">
    <name type="scientific">Lingula anatina</name>
    <name type="common">Brachiopod</name>
    <name type="synonym">Lingula unguis</name>
    <dbReference type="NCBI Taxonomy" id="7574"/>
    <lineage>
        <taxon>Eukaryota</taxon>
        <taxon>Metazoa</taxon>
        <taxon>Spiralia</taxon>
        <taxon>Lophotrochozoa</taxon>
        <taxon>Brachiopoda</taxon>
        <taxon>Linguliformea</taxon>
        <taxon>Lingulata</taxon>
        <taxon>Lingulida</taxon>
        <taxon>Linguloidea</taxon>
        <taxon>Lingulidae</taxon>
        <taxon>Lingula</taxon>
    </lineage>
</organism>
<reference evidence="3" key="1">
    <citation type="submission" date="2025-08" db="UniProtKB">
        <authorList>
            <consortium name="RefSeq"/>
        </authorList>
    </citation>
    <scope>IDENTIFICATION</scope>
    <source>
        <tissue evidence="3">Gonads</tissue>
    </source>
</reference>
<proteinExistence type="predicted"/>
<protein>
    <submittedName>
        <fullName evidence="3">Uncharacterized protein LOC106175706</fullName>
    </submittedName>
</protein>
<sequence length="261" mass="30663">MMNILLRSYLLYGGCGSVATGRSIMTITKSSKGLWTAHLDRHHVPFRGFLRVAATPSSYHADFSSPQIFKKSMKPRRVWIQTINMFNSLDHRSLNNHKDDLSFIQRDGMDFVQHYLMYQSKVTHNSFYLIFFMSLLCVMGMREFVHGINSMEELEDRFKEKNTFSFWASVFFAVALIFIYPRYTKNIMRIYYDKKAQIFILIVPKGATMKQTRKIICKPEDFIAKETFTSLTVLVKGQSYFLTRQKKADEHMMKILFRTIS</sequence>
<dbReference type="AlphaFoldDB" id="A0A1S3JSC6"/>
<keyword evidence="1" id="KW-0812">Transmembrane</keyword>
<keyword evidence="1" id="KW-0472">Membrane</keyword>
<dbReference type="InParanoid" id="A0A1S3JSC6"/>
<keyword evidence="2" id="KW-1185">Reference proteome</keyword>
<feature type="transmembrane region" description="Helical" evidence="1">
    <location>
        <begin position="126"/>
        <end position="144"/>
    </location>
</feature>
<evidence type="ECO:0000313" key="2">
    <source>
        <dbReference type="Proteomes" id="UP000085678"/>
    </source>
</evidence>
<gene>
    <name evidence="3" type="primary">LOC106175706</name>
</gene>
<dbReference type="RefSeq" id="XP_013413285.1">
    <property type="nucleotide sequence ID" value="XM_013557831.1"/>
</dbReference>
<feature type="transmembrane region" description="Helical" evidence="1">
    <location>
        <begin position="164"/>
        <end position="181"/>
    </location>
</feature>
<dbReference type="Proteomes" id="UP000085678">
    <property type="component" value="Unplaced"/>
</dbReference>
<accession>A0A1S3JSC6</accession>
<keyword evidence="1" id="KW-1133">Transmembrane helix</keyword>
<name>A0A1S3JSC6_LINAN</name>